<dbReference type="GO" id="GO:0005737">
    <property type="term" value="C:cytoplasm"/>
    <property type="evidence" value="ECO:0007669"/>
    <property type="project" value="UniProtKB-SubCell"/>
</dbReference>
<keyword evidence="2" id="KW-0963">Cytoplasm</keyword>
<feature type="compositionally biased region" description="Low complexity" evidence="9">
    <location>
        <begin position="857"/>
        <end position="891"/>
    </location>
</feature>
<dbReference type="GO" id="GO:0002376">
    <property type="term" value="P:immune system process"/>
    <property type="evidence" value="ECO:0007669"/>
    <property type="project" value="UniProtKB-KW"/>
</dbReference>
<feature type="region of interest" description="Disordered" evidence="9">
    <location>
        <begin position="392"/>
        <end position="442"/>
    </location>
</feature>
<feature type="compositionally biased region" description="Low complexity" evidence="9">
    <location>
        <begin position="87"/>
        <end position="97"/>
    </location>
</feature>
<keyword evidence="8" id="KW-0175">Coiled coil</keyword>
<dbReference type="InterPro" id="IPR047187">
    <property type="entry name" value="SF1_C_Upf1"/>
</dbReference>
<gene>
    <name evidence="11" type="ORF">VOLCADRAFT_89933</name>
</gene>
<feature type="region of interest" description="Disordered" evidence="9">
    <location>
        <begin position="1"/>
        <end position="21"/>
    </location>
</feature>
<evidence type="ECO:0000256" key="1">
    <source>
        <dbReference type="ARBA" id="ARBA00004496"/>
    </source>
</evidence>
<sequence length="1987" mass="212207">MTGRDRPRQQQHGWGGGGGGGEVVLVQEHNSFFAYEPVLRALQGIKTIPLAQYIVPGADRGPAADSGGGADTPAAAGQGDAANINTPLPLQQPHHQPQPLIPRVLETTQSTAATQVLQTAARAATGGAELPTYWHDHPRVDLRCIVDEGRVSALPEEQHRRVLDVLSAVDLTQPAGQFPLEELLAATTLDRSQAEALRAALAQEVAVVQGPPGTGKTFLGVTLARVLLRNTRSDLFGEDVDNYDGGGGTRLMRLRLQRRAALGNTEDADRARSGLPRIGPLLVVCFTNHALDSFLEDLLDHEVTTSIVRVGGSSHSSKLEKYNLRNLQSNAGGFHVKELFARANKLEKQAEELSAALLKAAEGQRSHRPLLRTVYGVRSCVRLSMLLSQDSSQPGLLAARERPVAPSSSGGVTRGTGGGASIIEDGDLGDGDGGGLGKGEDDVLDMEDAENTSPAAAQRGQPPAAAAAAAAAGPSAVQVSAFAAPALGGSGAGSGGITQFIPATVLMAAGCEDVAEPPPPPPPPPPPRAPEEVRAMGSRRRPLDELLRSDDVWSMSRQERQVLHSALQRLRFAHLLESVREVQDDYKIVQDELQAEFSESALNVLRSAKVVGMTTSGVAKNQNLVAALKPRVLMVEEAAEVFEAHVLVCLSQSVEHLILIGDHEQLRPKPNEYDLQAASGRGLDLDVSLFERLVRGGGGPGGAAGGPGGAAAPAAIQIATLLQQRRMRPQISQLIRVPIYPELQDHPRVLSYPAVRGLASSVFFVDHDHPESGGGGASGEDRSKNNEWEALFVVALARHLLLQGYKPGDLVILVPYVGQLFRVHRALDAANVRVVLSDRDLEQMDRVGLEVDGAEGAGADSEGATRTGPGPGPGSAATVAVLPAGAGTATGAAGGGGGRGRSGGSSLVDAGRHTGARSGSGGGGKLPAEPKVVTMREGIRVATVDNFQGEEATVILLSTVRNNPDGHIGFLSQRNRINVMLSRARHGMIVLGNTATLRAAGRGGRGGGGAGMWCQVLDLLERDGCVGRALRVRCANHGTETEIHEPEDFSRLAGDGGCQAACGEALPCGHTCPRRCHPDDRSHVHVVCTRPCARLHAKCGHPCDKTCGEECGRCMRVIQEEVTLPCGHGVHGIDCWKRFEEGAIQCRSLVEVALPGCGHIAQVPCCEAAAARAGNTPCTAEVEVEMPVCGHVVRVACSARGGLLQDPTACPQAPCGALLECEHLCTGRCGSCLKSVLSGGYAELIAGWLTEAPANVRNAWSAWNLNLPRLSTSNAAPKVERFLHFLSAEQAGAAYRGSFLAFLRARLFPRVQDQQQAVVAPHARSHHRCGRRCQKILVCGHTCGAACHPGQACGRCTRPCWIACPHHAVCHKPCWQPCVPCAEACDWACKHVGRCRAPCGAPCESKLLSCGHRCPGLCGEPCPPPTYCVDPRCLGRAKENIRNQMVDQIMLRSLGDLTPEDVDEDPLVVLPSCGHAFLTSTLDGLLDLASCYDRDPTTGAWLRPKVLGPDVGGQQPVKTCPQCREPIRGVRRYGRPVNKASLDLMDRKHLAECGAKLGAADARLKALRQRLETQGQVLAEAMTQAEKEILADVNRGQHRFDAEAAMAMLLRPTNEPIAHVSDVINLFFTVCDSYLSPFLNCGLVRKEPSLVHPPAGRPLLTPGICPWRYTYIHSNVRTNERLLVRLLVRSHDRMLKYLVNFQTEGRYYLEQSLRDLNQPTGLFQLLHQGLQAYQQLAIVAAPEWVQQAVQASSFNSAFKLSEAAMRAGLAQVGLLEVAQSLRQVVRDAAAGGWVLDGPQLRELKQHALDQARATGTAALDLYNGESGFAAKNYENAAISSIRQLMSRLESFSQQVEAAELLSVLKVVAAREYSSNDAMRWLSGHLYRCPNGHPYIIGNCGGAMERATCPECGAVIGGGSHRLVAGNAPATEAWRDGKQRQLVIHLYGNMADGSYELSIPRVMSSRRQRTRAGWRGRTADRCRECAEE</sequence>
<dbReference type="PANTHER" id="PTHR10887:SF341">
    <property type="entry name" value="NFX1-TYPE ZINC FINGER-CONTAINING PROTEIN 1"/>
    <property type="match status" value="1"/>
</dbReference>
<dbReference type="OrthoDB" id="2015322at2759"/>
<dbReference type="FunFam" id="3.40.50.300:FF:001660">
    <property type="entry name" value="NF-X1 finger and helicase protein, putative"/>
    <property type="match status" value="1"/>
</dbReference>
<dbReference type="InterPro" id="IPR041679">
    <property type="entry name" value="DNA2/NAM7-like_C"/>
</dbReference>
<feature type="region of interest" description="Disordered" evidence="9">
    <location>
        <begin position="852"/>
        <end position="929"/>
    </location>
</feature>
<feature type="compositionally biased region" description="Gly residues" evidence="9">
    <location>
        <begin position="892"/>
        <end position="903"/>
    </location>
</feature>
<feature type="compositionally biased region" description="Pro residues" evidence="9">
    <location>
        <begin position="516"/>
        <end position="528"/>
    </location>
</feature>
<evidence type="ECO:0000256" key="8">
    <source>
        <dbReference type="SAM" id="Coils"/>
    </source>
</evidence>
<dbReference type="SMART" id="SM00438">
    <property type="entry name" value="ZnF_NFX"/>
    <property type="match status" value="4"/>
</dbReference>
<dbReference type="InParanoid" id="D8TT17"/>
<dbReference type="InterPro" id="IPR046439">
    <property type="entry name" value="ZF_RZ_dom"/>
</dbReference>
<dbReference type="eggNOG" id="KOG1807">
    <property type="taxonomic scope" value="Eukaryota"/>
</dbReference>
<dbReference type="PROSITE" id="PS51981">
    <property type="entry name" value="ZF_RZ"/>
    <property type="match status" value="1"/>
</dbReference>
<dbReference type="GO" id="GO:0004386">
    <property type="term" value="F:helicase activity"/>
    <property type="evidence" value="ECO:0007669"/>
    <property type="project" value="InterPro"/>
</dbReference>
<dbReference type="KEGG" id="vcn:VOLCADRAFT_89933"/>
<name>D8TT17_VOLCA</name>
<feature type="coiled-coil region" evidence="8">
    <location>
        <begin position="336"/>
        <end position="363"/>
    </location>
</feature>
<dbReference type="InterPro" id="IPR000967">
    <property type="entry name" value="Znf_NFX1"/>
</dbReference>
<dbReference type="Pfam" id="PF13087">
    <property type="entry name" value="AAA_12"/>
    <property type="match status" value="2"/>
</dbReference>
<feature type="domain" description="RZ-type" evidence="10">
    <location>
        <begin position="1855"/>
        <end position="1939"/>
    </location>
</feature>
<keyword evidence="7" id="KW-0391">Immunity</keyword>
<evidence type="ECO:0000259" key="10">
    <source>
        <dbReference type="PROSITE" id="PS51981"/>
    </source>
</evidence>
<evidence type="ECO:0000256" key="9">
    <source>
        <dbReference type="SAM" id="MobiDB-lite"/>
    </source>
</evidence>
<keyword evidence="12" id="KW-1185">Reference proteome</keyword>
<dbReference type="Pfam" id="PF13086">
    <property type="entry name" value="AAA_11"/>
    <property type="match status" value="2"/>
</dbReference>
<dbReference type="Gene3D" id="3.40.50.300">
    <property type="entry name" value="P-loop containing nucleotide triphosphate hydrolases"/>
    <property type="match status" value="3"/>
</dbReference>
<dbReference type="GeneID" id="9618628"/>
<evidence type="ECO:0000256" key="7">
    <source>
        <dbReference type="ARBA" id="ARBA00022859"/>
    </source>
</evidence>
<feature type="region of interest" description="Disordered" evidence="9">
    <location>
        <begin position="512"/>
        <end position="537"/>
    </location>
</feature>
<dbReference type="GO" id="GO:0031380">
    <property type="term" value="C:nuclear RNA-directed RNA polymerase complex"/>
    <property type="evidence" value="ECO:0007669"/>
    <property type="project" value="TreeGrafter"/>
</dbReference>
<reference evidence="11 12" key="1">
    <citation type="journal article" date="2010" name="Science">
        <title>Genomic analysis of organismal complexity in the multicellular green alga Volvox carteri.</title>
        <authorList>
            <person name="Prochnik S.E."/>
            <person name="Umen J."/>
            <person name="Nedelcu A.M."/>
            <person name="Hallmann A."/>
            <person name="Miller S.M."/>
            <person name="Nishii I."/>
            <person name="Ferris P."/>
            <person name="Kuo A."/>
            <person name="Mitros T."/>
            <person name="Fritz-Laylin L.K."/>
            <person name="Hellsten U."/>
            <person name="Chapman J."/>
            <person name="Simakov O."/>
            <person name="Rensing S.A."/>
            <person name="Terry A."/>
            <person name="Pangilinan J."/>
            <person name="Kapitonov V."/>
            <person name="Jurka J."/>
            <person name="Salamov A."/>
            <person name="Shapiro H."/>
            <person name="Schmutz J."/>
            <person name="Grimwood J."/>
            <person name="Lindquist E."/>
            <person name="Lucas S."/>
            <person name="Grigoriev I.V."/>
            <person name="Schmitt R."/>
            <person name="Kirk D."/>
            <person name="Rokhsar D.S."/>
        </authorList>
    </citation>
    <scope>NUCLEOTIDE SEQUENCE [LARGE SCALE GENOMIC DNA]</scope>
    <source>
        <strain evidence="12">f. Nagariensis / Eve</strain>
    </source>
</reference>
<organism evidence="12">
    <name type="scientific">Volvox carteri f. nagariensis</name>
    <dbReference type="NCBI Taxonomy" id="3068"/>
    <lineage>
        <taxon>Eukaryota</taxon>
        <taxon>Viridiplantae</taxon>
        <taxon>Chlorophyta</taxon>
        <taxon>core chlorophytes</taxon>
        <taxon>Chlorophyceae</taxon>
        <taxon>CS clade</taxon>
        <taxon>Chlamydomonadales</taxon>
        <taxon>Volvocaceae</taxon>
        <taxon>Volvox</taxon>
    </lineage>
</organism>
<dbReference type="InterPro" id="IPR045055">
    <property type="entry name" value="DNA2/NAM7-like"/>
</dbReference>
<evidence type="ECO:0000313" key="12">
    <source>
        <dbReference type="Proteomes" id="UP000001058"/>
    </source>
</evidence>
<comment type="subcellular location">
    <subcellularLocation>
        <location evidence="1">Cytoplasm</location>
    </subcellularLocation>
</comment>
<proteinExistence type="predicted"/>
<accession>D8TT17</accession>
<dbReference type="GO" id="GO:0031048">
    <property type="term" value="P:regulatory ncRNA-mediated heterochromatin formation"/>
    <property type="evidence" value="ECO:0007669"/>
    <property type="project" value="TreeGrafter"/>
</dbReference>
<evidence type="ECO:0000256" key="5">
    <source>
        <dbReference type="ARBA" id="ARBA00022771"/>
    </source>
</evidence>
<dbReference type="PANTHER" id="PTHR10887">
    <property type="entry name" value="DNA2/NAM7 HELICASE FAMILY"/>
    <property type="match status" value="1"/>
</dbReference>
<evidence type="ECO:0000256" key="6">
    <source>
        <dbReference type="ARBA" id="ARBA00022833"/>
    </source>
</evidence>
<dbReference type="SUPFAM" id="SSF52540">
    <property type="entry name" value="P-loop containing nucleoside triphosphate hydrolases"/>
    <property type="match status" value="2"/>
</dbReference>
<dbReference type="GO" id="GO:0008270">
    <property type="term" value="F:zinc ion binding"/>
    <property type="evidence" value="ECO:0007669"/>
    <property type="project" value="UniProtKB-KW"/>
</dbReference>
<dbReference type="Proteomes" id="UP000001058">
    <property type="component" value="Unassembled WGS sequence"/>
</dbReference>
<keyword evidence="6" id="KW-0862">Zinc</keyword>
<dbReference type="STRING" id="3068.D8TT17"/>
<feature type="region of interest" description="Disordered" evidence="9">
    <location>
        <begin position="61"/>
        <end position="97"/>
    </location>
</feature>
<keyword evidence="4" id="KW-0677">Repeat</keyword>
<evidence type="ECO:0000256" key="4">
    <source>
        <dbReference type="ARBA" id="ARBA00022737"/>
    </source>
</evidence>
<keyword evidence="3" id="KW-0479">Metal-binding</keyword>
<dbReference type="Pfam" id="PF20173">
    <property type="entry name" value="ZnF_RZ-type"/>
    <property type="match status" value="1"/>
</dbReference>
<evidence type="ECO:0000256" key="3">
    <source>
        <dbReference type="ARBA" id="ARBA00022723"/>
    </source>
</evidence>
<dbReference type="EMBL" id="GL378335">
    <property type="protein sequence ID" value="EFJ49576.1"/>
    <property type="molecule type" value="Genomic_DNA"/>
</dbReference>
<keyword evidence="5" id="KW-0863">Zinc-finger</keyword>
<dbReference type="CDD" id="cd06008">
    <property type="entry name" value="NF-X1-zinc-finger"/>
    <property type="match status" value="2"/>
</dbReference>
<evidence type="ECO:0000256" key="2">
    <source>
        <dbReference type="ARBA" id="ARBA00022490"/>
    </source>
</evidence>
<protein>
    <recommendedName>
        <fullName evidence="10">RZ-type domain-containing protein</fullName>
    </recommendedName>
</protein>
<evidence type="ECO:0000313" key="11">
    <source>
        <dbReference type="EMBL" id="EFJ49576.1"/>
    </source>
</evidence>
<dbReference type="InterPro" id="IPR027417">
    <property type="entry name" value="P-loop_NTPase"/>
</dbReference>
<dbReference type="RefSeq" id="XP_002949557.1">
    <property type="nucleotide sequence ID" value="XM_002949511.1"/>
</dbReference>
<dbReference type="InterPro" id="IPR041677">
    <property type="entry name" value="DNA2/NAM7_AAA_11"/>
</dbReference>
<dbReference type="CDD" id="cd18808">
    <property type="entry name" value="SF1_C_Upf1"/>
    <property type="match status" value="1"/>
</dbReference>